<name>A0A1C6Z7H0_HAFAL</name>
<evidence type="ECO:0000313" key="2">
    <source>
        <dbReference type="Proteomes" id="UP000094844"/>
    </source>
</evidence>
<dbReference type="AlphaFoldDB" id="A0A1C6Z7H0"/>
<gene>
    <name evidence="1" type="ORF">BN1044_04540</name>
</gene>
<dbReference type="OrthoDB" id="6444570at2"/>
<dbReference type="Proteomes" id="UP000094844">
    <property type="component" value="Unassembled WGS sequence"/>
</dbReference>
<dbReference type="EMBL" id="FMIQ01000085">
    <property type="protein sequence ID" value="SCM55027.1"/>
    <property type="molecule type" value="Genomic_DNA"/>
</dbReference>
<sequence>MIVKHSSEWYHKKETPIWQSFLNKLTSDAPEWREYCESYLDKMVWMQDASKLKLGSSLWHMHPVMFLGSFIRESKITKEMLRKIWTDSVRVSDALLSAVAEELNASFERCKINTSNRLNHFIAQVFQ</sequence>
<dbReference type="RefSeq" id="WP_072310601.1">
    <property type="nucleotide sequence ID" value="NZ_FMIQ01000085.1"/>
</dbReference>
<accession>A0A1C6Z7H0</accession>
<organism evidence="1 2">
    <name type="scientific">Hafnia alvei</name>
    <dbReference type="NCBI Taxonomy" id="569"/>
    <lineage>
        <taxon>Bacteria</taxon>
        <taxon>Pseudomonadati</taxon>
        <taxon>Pseudomonadota</taxon>
        <taxon>Gammaproteobacteria</taxon>
        <taxon>Enterobacterales</taxon>
        <taxon>Hafniaceae</taxon>
        <taxon>Hafnia</taxon>
    </lineage>
</organism>
<proteinExistence type="predicted"/>
<protein>
    <submittedName>
        <fullName evidence="1">Uncharacterized protein</fullName>
    </submittedName>
</protein>
<reference evidence="1 2" key="1">
    <citation type="submission" date="2016-09" db="EMBL/GenBank/DDBJ databases">
        <authorList>
            <person name="Capua I."/>
            <person name="De Benedictis P."/>
            <person name="Joannis T."/>
            <person name="Lombin L.H."/>
            <person name="Cattoli G."/>
        </authorList>
    </citation>
    <scope>NUCLEOTIDE SEQUENCE [LARGE SCALE GENOMIC DNA]</scope>
    <source>
        <strain evidence="1 2">GB001</strain>
    </source>
</reference>
<evidence type="ECO:0000313" key="1">
    <source>
        <dbReference type="EMBL" id="SCM55027.1"/>
    </source>
</evidence>